<evidence type="ECO:0000313" key="1">
    <source>
        <dbReference type="EMBL" id="BDG08214.1"/>
    </source>
</evidence>
<name>A0ABN6N4V9_9BACT</name>
<dbReference type="Proteomes" id="UP001162734">
    <property type="component" value="Chromosome"/>
</dbReference>
<protein>
    <submittedName>
        <fullName evidence="1">Uncharacterized protein</fullName>
    </submittedName>
</protein>
<sequence>MATQVATGRQVISGPLLTSVSVYDVDERQELLLDVPMASVPRVGDIVETDSHGERYEVVRVVWIPLGHKAELHVRAGGA</sequence>
<proteinExistence type="predicted"/>
<evidence type="ECO:0000313" key="2">
    <source>
        <dbReference type="Proteomes" id="UP001162734"/>
    </source>
</evidence>
<gene>
    <name evidence="1" type="ORF">AMPC_13270</name>
</gene>
<dbReference type="EMBL" id="AP025592">
    <property type="protein sequence ID" value="BDG08214.1"/>
    <property type="molecule type" value="Genomic_DNA"/>
</dbReference>
<organism evidence="1 2">
    <name type="scientific">Anaeromyxobacter paludicola</name>
    <dbReference type="NCBI Taxonomy" id="2918171"/>
    <lineage>
        <taxon>Bacteria</taxon>
        <taxon>Pseudomonadati</taxon>
        <taxon>Myxococcota</taxon>
        <taxon>Myxococcia</taxon>
        <taxon>Myxococcales</taxon>
        <taxon>Cystobacterineae</taxon>
        <taxon>Anaeromyxobacteraceae</taxon>
        <taxon>Anaeromyxobacter</taxon>
    </lineage>
</organism>
<keyword evidence="2" id="KW-1185">Reference proteome</keyword>
<reference evidence="2" key="1">
    <citation type="journal article" date="2022" name="Int. J. Syst. Evol. Microbiol.">
        <title>Anaeromyxobacter oryzae sp. nov., Anaeromyxobacter diazotrophicus sp. nov. and Anaeromyxobacter paludicola sp. nov., isolated from paddy soils.</title>
        <authorList>
            <person name="Itoh H."/>
            <person name="Xu Z."/>
            <person name="Mise K."/>
            <person name="Masuda Y."/>
            <person name="Ushijima N."/>
            <person name="Hayakawa C."/>
            <person name="Shiratori Y."/>
            <person name="Senoo K."/>
        </authorList>
    </citation>
    <scope>NUCLEOTIDE SEQUENCE [LARGE SCALE GENOMIC DNA]</scope>
    <source>
        <strain evidence="2">Red630</strain>
    </source>
</reference>
<accession>A0ABN6N4V9</accession>